<protein>
    <recommendedName>
        <fullName evidence="4">Phage protein</fullName>
    </recommendedName>
</protein>
<feature type="region of interest" description="Disordered" evidence="1">
    <location>
        <begin position="154"/>
        <end position="188"/>
    </location>
</feature>
<comment type="caution">
    <text evidence="2">The sequence shown here is derived from an EMBL/GenBank/DDBJ whole genome shotgun (WGS) entry which is preliminary data.</text>
</comment>
<name>A0ABS4MET2_9LACO</name>
<dbReference type="InterPro" id="IPR054438">
    <property type="entry name" value="Struct_cement_gp24/gp6"/>
</dbReference>
<organism evidence="2 3">
    <name type="scientific">Lactobacillus colini</name>
    <dbReference type="NCBI Taxonomy" id="1819254"/>
    <lineage>
        <taxon>Bacteria</taxon>
        <taxon>Bacillati</taxon>
        <taxon>Bacillota</taxon>
        <taxon>Bacilli</taxon>
        <taxon>Lactobacillales</taxon>
        <taxon>Lactobacillaceae</taxon>
        <taxon>Lactobacillus</taxon>
    </lineage>
</organism>
<gene>
    <name evidence="2" type="ORF">J2Z60_001064</name>
</gene>
<evidence type="ECO:0000313" key="3">
    <source>
        <dbReference type="Proteomes" id="UP001519292"/>
    </source>
</evidence>
<dbReference type="Pfam" id="PF22758">
    <property type="entry name" value="Phage_cement"/>
    <property type="match status" value="1"/>
</dbReference>
<keyword evidence="3" id="KW-1185">Reference proteome</keyword>
<reference evidence="2 3" key="1">
    <citation type="submission" date="2021-03" db="EMBL/GenBank/DDBJ databases">
        <title>Genomic Encyclopedia of Type Strains, Phase IV (KMG-IV): sequencing the most valuable type-strain genomes for metagenomic binning, comparative biology and taxonomic classification.</title>
        <authorList>
            <person name="Goeker M."/>
        </authorList>
    </citation>
    <scope>NUCLEOTIDE SEQUENCE [LARGE SCALE GENOMIC DNA]</scope>
    <source>
        <strain evidence="2 3">DSM 101872</strain>
    </source>
</reference>
<sequence>MAILDDPELYSDGNLSAGKIATLENYSINTVTAGADLKFGQAVVIKDGLAVPATKAPIFGVVLKRQWTESIDFVPEEMENDHWYKGNAVDVLRDGTIAVPISEDVNENENATVDADGNFKAASAGDKIVGVFLSSGDKGNTAILQTRVVFDSANADNNSGNTNLTAPDVKQDPSNKQAAPSGTQETGK</sequence>
<evidence type="ECO:0000313" key="2">
    <source>
        <dbReference type="EMBL" id="MBP2057889.1"/>
    </source>
</evidence>
<feature type="compositionally biased region" description="Polar residues" evidence="1">
    <location>
        <begin position="172"/>
        <end position="188"/>
    </location>
</feature>
<evidence type="ECO:0008006" key="4">
    <source>
        <dbReference type="Google" id="ProtNLM"/>
    </source>
</evidence>
<feature type="compositionally biased region" description="Polar residues" evidence="1">
    <location>
        <begin position="154"/>
        <end position="165"/>
    </location>
</feature>
<dbReference type="EMBL" id="JAGGLU010000005">
    <property type="protein sequence ID" value="MBP2057889.1"/>
    <property type="molecule type" value="Genomic_DNA"/>
</dbReference>
<accession>A0ABS4MET2</accession>
<evidence type="ECO:0000256" key="1">
    <source>
        <dbReference type="SAM" id="MobiDB-lite"/>
    </source>
</evidence>
<proteinExistence type="predicted"/>
<dbReference type="Proteomes" id="UP001519292">
    <property type="component" value="Unassembled WGS sequence"/>
</dbReference>
<dbReference type="RefSeq" id="WP_209686634.1">
    <property type="nucleotide sequence ID" value="NZ_JAGGLU010000005.1"/>
</dbReference>